<dbReference type="PANTHER" id="PTHR46093">
    <property type="entry name" value="ACYL-COA-BINDING DOMAIN-CONTAINING PROTEIN 5"/>
    <property type="match status" value="1"/>
</dbReference>
<feature type="signal peptide" evidence="5">
    <location>
        <begin position="1"/>
        <end position="37"/>
    </location>
</feature>
<feature type="compositionally biased region" description="Basic and acidic residues" evidence="3">
    <location>
        <begin position="538"/>
        <end position="553"/>
    </location>
</feature>
<keyword evidence="2" id="KW-0677">Repeat</keyword>
<dbReference type="Proteomes" id="UP001194696">
    <property type="component" value="Unassembled WGS sequence"/>
</dbReference>
<organism evidence="6 7">
    <name type="scientific">Linnemannia gamsii</name>
    <dbReference type="NCBI Taxonomy" id="64522"/>
    <lineage>
        <taxon>Eukaryota</taxon>
        <taxon>Fungi</taxon>
        <taxon>Fungi incertae sedis</taxon>
        <taxon>Mucoromycota</taxon>
        <taxon>Mortierellomycotina</taxon>
        <taxon>Mortierellomycetes</taxon>
        <taxon>Mortierellales</taxon>
        <taxon>Mortierellaceae</taxon>
        <taxon>Linnemannia</taxon>
    </lineage>
</organism>
<evidence type="ECO:0000256" key="4">
    <source>
        <dbReference type="SAM" id="Phobius"/>
    </source>
</evidence>
<feature type="region of interest" description="Disordered" evidence="3">
    <location>
        <begin position="467"/>
        <end position="486"/>
    </location>
</feature>
<evidence type="ECO:0000256" key="1">
    <source>
        <dbReference type="ARBA" id="ARBA00022441"/>
    </source>
</evidence>
<keyword evidence="5" id="KW-0732">Signal</keyword>
<feature type="chain" id="PRO_5046616986" description="Galactose oxidase" evidence="5">
    <location>
        <begin position="38"/>
        <end position="735"/>
    </location>
</feature>
<feature type="region of interest" description="Disordered" evidence="3">
    <location>
        <begin position="538"/>
        <end position="627"/>
    </location>
</feature>
<keyword evidence="1" id="KW-0880">Kelch repeat</keyword>
<keyword evidence="4" id="KW-1133">Transmembrane helix</keyword>
<evidence type="ECO:0000313" key="7">
    <source>
        <dbReference type="Proteomes" id="UP001194696"/>
    </source>
</evidence>
<keyword evidence="7" id="KW-1185">Reference proteome</keyword>
<dbReference type="SUPFAM" id="SSF117281">
    <property type="entry name" value="Kelch motif"/>
    <property type="match status" value="1"/>
</dbReference>
<feature type="compositionally biased region" description="Low complexity" evidence="3">
    <location>
        <begin position="601"/>
        <end position="620"/>
    </location>
</feature>
<keyword evidence="4" id="KW-0472">Membrane</keyword>
<protein>
    <recommendedName>
        <fullName evidence="8">Galactose oxidase</fullName>
    </recommendedName>
</protein>
<comment type="caution">
    <text evidence="6">The sequence shown here is derived from an EMBL/GenBank/DDBJ whole genome shotgun (WGS) entry which is preliminary data.</text>
</comment>
<accession>A0ABQ7JKF8</accession>
<evidence type="ECO:0000313" key="6">
    <source>
        <dbReference type="EMBL" id="KAG0277876.1"/>
    </source>
</evidence>
<gene>
    <name evidence="6" type="ORF">BGZ96_002679</name>
</gene>
<evidence type="ECO:0008006" key="8">
    <source>
        <dbReference type="Google" id="ProtNLM"/>
    </source>
</evidence>
<evidence type="ECO:0000256" key="3">
    <source>
        <dbReference type="SAM" id="MobiDB-lite"/>
    </source>
</evidence>
<evidence type="ECO:0000256" key="5">
    <source>
        <dbReference type="SAM" id="SignalP"/>
    </source>
</evidence>
<proteinExistence type="predicted"/>
<dbReference type="InterPro" id="IPR015915">
    <property type="entry name" value="Kelch-typ_b-propeller"/>
</dbReference>
<name>A0ABQ7JKF8_9FUNG</name>
<reference evidence="6 7" key="1">
    <citation type="journal article" date="2020" name="Fungal Divers.">
        <title>Resolving the Mortierellaceae phylogeny through synthesis of multi-gene phylogenetics and phylogenomics.</title>
        <authorList>
            <person name="Vandepol N."/>
            <person name="Liber J."/>
            <person name="Desiro A."/>
            <person name="Na H."/>
            <person name="Kennedy M."/>
            <person name="Barry K."/>
            <person name="Grigoriev I.V."/>
            <person name="Miller A.N."/>
            <person name="O'Donnell K."/>
            <person name="Stajich J.E."/>
            <person name="Bonito G."/>
        </authorList>
    </citation>
    <scope>NUCLEOTIDE SEQUENCE [LARGE SCALE GENOMIC DNA]</scope>
    <source>
        <strain evidence="6 7">AD045</strain>
    </source>
</reference>
<feature type="compositionally biased region" description="Gly residues" evidence="3">
    <location>
        <begin position="168"/>
        <end position="182"/>
    </location>
</feature>
<dbReference type="Pfam" id="PF24681">
    <property type="entry name" value="Kelch_KLHDC2_KLHL20_DRC7"/>
    <property type="match status" value="1"/>
</dbReference>
<feature type="region of interest" description="Disordered" evidence="3">
    <location>
        <begin position="685"/>
        <end position="735"/>
    </location>
</feature>
<feature type="region of interest" description="Disordered" evidence="3">
    <location>
        <begin position="159"/>
        <end position="187"/>
    </location>
</feature>
<keyword evidence="4" id="KW-0812">Transmembrane</keyword>
<dbReference type="Gene3D" id="2.120.10.80">
    <property type="entry name" value="Kelch-type beta propeller"/>
    <property type="match status" value="1"/>
</dbReference>
<dbReference type="PANTHER" id="PTHR46093:SF18">
    <property type="entry name" value="FIBRONECTIN TYPE-III DOMAIN-CONTAINING PROTEIN"/>
    <property type="match status" value="1"/>
</dbReference>
<dbReference type="EMBL" id="JAAAIM010001511">
    <property type="protein sequence ID" value="KAG0277876.1"/>
    <property type="molecule type" value="Genomic_DNA"/>
</dbReference>
<evidence type="ECO:0000256" key="2">
    <source>
        <dbReference type="ARBA" id="ARBA00022737"/>
    </source>
</evidence>
<sequence>MYSSQQQPPHRRRRTQQPKPLTLLASLSLLLISSSFSSSNLASASAPFPVGGFAICQTASALHIQGGVTYEPAGATYLQPTNQHFRLDLSQSFGASATPVWANLTSDFSPYQRFHSGACTPGQKKFLTVGNADTANAGGAGFMMAYDMDKGTWDAVEKAVSQDAGPTGNTGNGNGNGKGNNKGGQRISAAGRTMPGFTLAVNPTTGSPIPSSAGSALGVVIGGGWIPQKSSTTPSVLASEMVSLVTEADLISIDKGGDVNGDSFVWKVAPMTGNGGNNVNANLGPVVGARVVVVPGGLKAVVVGGVAKGGNAGASSGMPMVNLPVVDMVTGAVSSQKTTGAAPNGIPTSRYGHCVALSTDGNTMYMFGGALAANDRIINDVFALDFQTWTWSQPTIKTGTINPPPVRDHQCIMVGDQLLSLLGFNSNGAPASATPLALKPEGTESPVPPPPSIYVLSTSAWTWSTQFTSLPGTPRPPSPPTVSTDGSKGKVNGVAIGFGVVFGLAFAGVIGFQVYAHRRRKQRKADTLLLIEMEQRKKDDEKLEKDRRDKDENSPLPSPPSQPYPAHLNGSHLGGYEQDYYSQGQNVGGYYPGGQDPFQNQGYHHQQQTHMQHMQHSQNQPGQFAPNQYYAQTGAGAIGSGAAVGHERNPFDYPTGVSVNNNNVYSSPHVASNHQQYVPEEMGSSAYHHAGHGGAGISGGDNTKVPVGSSGGGGGLGVRPAGDKMSFVDSSSAYR</sequence>
<feature type="transmembrane region" description="Helical" evidence="4">
    <location>
        <begin position="494"/>
        <end position="515"/>
    </location>
</feature>